<dbReference type="InterPro" id="IPR009057">
    <property type="entry name" value="Homeodomain-like_sf"/>
</dbReference>
<evidence type="ECO:0000256" key="4">
    <source>
        <dbReference type="PROSITE-ProRule" id="PRU00335"/>
    </source>
</evidence>
<evidence type="ECO:0000259" key="5">
    <source>
        <dbReference type="PROSITE" id="PS50977"/>
    </source>
</evidence>
<evidence type="ECO:0000313" key="7">
    <source>
        <dbReference type="Proteomes" id="UP000576225"/>
    </source>
</evidence>
<name>A0A848AVB0_9BACT</name>
<evidence type="ECO:0000256" key="1">
    <source>
        <dbReference type="ARBA" id="ARBA00023015"/>
    </source>
</evidence>
<dbReference type="Pfam" id="PF17926">
    <property type="entry name" value="TetR_C_21"/>
    <property type="match status" value="1"/>
</dbReference>
<dbReference type="GO" id="GO:0003700">
    <property type="term" value="F:DNA-binding transcription factor activity"/>
    <property type="evidence" value="ECO:0007669"/>
    <property type="project" value="TreeGrafter"/>
</dbReference>
<dbReference type="Gene3D" id="1.10.357.10">
    <property type="entry name" value="Tetracycline Repressor, domain 2"/>
    <property type="match status" value="1"/>
</dbReference>
<dbReference type="InterPro" id="IPR041467">
    <property type="entry name" value="Sco4008_C"/>
</dbReference>
<feature type="domain" description="HTH tetR-type" evidence="5">
    <location>
        <begin position="4"/>
        <end position="64"/>
    </location>
</feature>
<accession>A0A848AVB0</accession>
<dbReference type="PROSITE" id="PS01081">
    <property type="entry name" value="HTH_TETR_1"/>
    <property type="match status" value="1"/>
</dbReference>
<dbReference type="InterPro" id="IPR036271">
    <property type="entry name" value="Tet_transcr_reg_TetR-rel_C_sf"/>
</dbReference>
<reference evidence="6 7" key="1">
    <citation type="submission" date="2020-04" db="EMBL/GenBank/DDBJ databases">
        <authorList>
            <person name="Hitch T.C.A."/>
            <person name="Wylensek D."/>
            <person name="Clavel T."/>
        </authorList>
    </citation>
    <scope>NUCLEOTIDE SEQUENCE [LARGE SCALE GENOMIC DNA]</scope>
    <source>
        <strain evidence="6 7">COR2-253-APC-1A</strain>
    </source>
</reference>
<gene>
    <name evidence="6" type="ORF">HF882_13725</name>
</gene>
<dbReference type="SUPFAM" id="SSF48498">
    <property type="entry name" value="Tetracyclin repressor-like, C-terminal domain"/>
    <property type="match status" value="1"/>
</dbReference>
<dbReference type="PROSITE" id="PS50977">
    <property type="entry name" value="HTH_TETR_2"/>
    <property type="match status" value="1"/>
</dbReference>
<dbReference type="Pfam" id="PF00440">
    <property type="entry name" value="TetR_N"/>
    <property type="match status" value="1"/>
</dbReference>
<dbReference type="RefSeq" id="WP_168963006.1">
    <property type="nucleotide sequence ID" value="NZ_JABAEW010000027.1"/>
</dbReference>
<keyword evidence="3" id="KW-0804">Transcription</keyword>
<dbReference type="EMBL" id="JABAEW010000027">
    <property type="protein sequence ID" value="NMD87644.1"/>
    <property type="molecule type" value="Genomic_DNA"/>
</dbReference>
<dbReference type="InterPro" id="IPR050109">
    <property type="entry name" value="HTH-type_TetR-like_transc_reg"/>
</dbReference>
<dbReference type="PRINTS" id="PR00455">
    <property type="entry name" value="HTHTETR"/>
</dbReference>
<dbReference type="AlphaFoldDB" id="A0A848AVB0"/>
<proteinExistence type="predicted"/>
<keyword evidence="1" id="KW-0805">Transcription regulation</keyword>
<protein>
    <submittedName>
        <fullName evidence="6">TetR/AcrR family transcriptional regulator</fullName>
    </submittedName>
</protein>
<evidence type="ECO:0000313" key="6">
    <source>
        <dbReference type="EMBL" id="NMD87644.1"/>
    </source>
</evidence>
<dbReference type="InterPro" id="IPR023772">
    <property type="entry name" value="DNA-bd_HTH_TetR-type_CS"/>
</dbReference>
<sequence length="187" mass="21485">MKLTKRQNEIIDTALNLTASGGIQNLTIKNLADALGITEPAIYRHFKNKSEIVKTMIARFDQAVSAEDRELHGFDAVAAFARRRFEQVTAAPPLARVMFAEELFMDDEEFTELVFRMMHRHKAALEHSFREAQENGEIRRDIPSDTLFRLVFGPVRLLIKQWGMTRGAFDLHQKGEELLSTLRTILR</sequence>
<feature type="DNA-binding region" description="H-T-H motif" evidence="4">
    <location>
        <begin position="27"/>
        <end position="46"/>
    </location>
</feature>
<evidence type="ECO:0000256" key="2">
    <source>
        <dbReference type="ARBA" id="ARBA00023125"/>
    </source>
</evidence>
<organism evidence="6 7">
    <name type="scientific">Victivallis vadensis</name>
    <dbReference type="NCBI Taxonomy" id="172901"/>
    <lineage>
        <taxon>Bacteria</taxon>
        <taxon>Pseudomonadati</taxon>
        <taxon>Lentisphaerota</taxon>
        <taxon>Lentisphaeria</taxon>
        <taxon>Victivallales</taxon>
        <taxon>Victivallaceae</taxon>
        <taxon>Victivallis</taxon>
    </lineage>
</organism>
<dbReference type="GO" id="GO:0000976">
    <property type="term" value="F:transcription cis-regulatory region binding"/>
    <property type="evidence" value="ECO:0007669"/>
    <property type="project" value="TreeGrafter"/>
</dbReference>
<dbReference type="PANTHER" id="PTHR30055">
    <property type="entry name" value="HTH-TYPE TRANSCRIPTIONAL REGULATOR RUTR"/>
    <property type="match status" value="1"/>
</dbReference>
<dbReference type="Gene3D" id="1.10.10.60">
    <property type="entry name" value="Homeodomain-like"/>
    <property type="match status" value="1"/>
</dbReference>
<dbReference type="Proteomes" id="UP000576225">
    <property type="component" value="Unassembled WGS sequence"/>
</dbReference>
<evidence type="ECO:0000256" key="3">
    <source>
        <dbReference type="ARBA" id="ARBA00023163"/>
    </source>
</evidence>
<comment type="caution">
    <text evidence="6">The sequence shown here is derived from an EMBL/GenBank/DDBJ whole genome shotgun (WGS) entry which is preliminary data.</text>
</comment>
<dbReference type="SUPFAM" id="SSF46689">
    <property type="entry name" value="Homeodomain-like"/>
    <property type="match status" value="1"/>
</dbReference>
<dbReference type="InterPro" id="IPR001647">
    <property type="entry name" value="HTH_TetR"/>
</dbReference>
<keyword evidence="2 4" id="KW-0238">DNA-binding</keyword>
<dbReference type="PANTHER" id="PTHR30055:SF234">
    <property type="entry name" value="HTH-TYPE TRANSCRIPTIONAL REGULATOR BETI"/>
    <property type="match status" value="1"/>
</dbReference>